<dbReference type="Gene3D" id="3.10.450.240">
    <property type="match status" value="1"/>
</dbReference>
<feature type="domain" description="Tim44-like" evidence="13">
    <location>
        <begin position="301"/>
        <end position="450"/>
    </location>
</feature>
<dbReference type="Pfam" id="PF04280">
    <property type="entry name" value="Tim44"/>
    <property type="match status" value="1"/>
</dbReference>
<sequence length="457" mass="52347">MAASRLTGWRNLAVRQCVCNDRRILCHRPASGHVLIVKQHSHDPLDFRLQQVQFYSNQPARKSFLAEFIENVKQEFAKNKEMKDSIKKFREEADKLEKSDALQKARQKYSTLESDAAVGSTQLKKKLDEIGRKVSEQLEEVRKSDWAKKGMNITEDLGKTAKDAAESVGKQGEQIGKSSAFKAFSQSVKSVKEELDEATTARAQPYKAPEKLRKRSDRSFQPDLKDKPVEANEDATGMVLHKDSKWFQQWQNFKDNNQVVNKIFDLKMKYDESDNAVIRASRVVTDKVSQLLGGVFTKTEMSEVLTEIIKIDPHFSKDKFLRQCESEIIPNILEAMIRGDLDVLKDWCYEAPFNAIAVPVRQAIALGYKFDSKVLDIDYLELVMGKMMEQGPVLIISFQTQQIQVVRNAKHEIVEGDEDKVVRVQYVWVLCRDQEELNPDAAWKLLDLSAQTAQQWV</sequence>
<evidence type="ECO:0000256" key="9">
    <source>
        <dbReference type="ARBA" id="ARBA00023136"/>
    </source>
</evidence>
<comment type="similarity">
    <text evidence="2 10">Belongs to the Tim44 family.</text>
</comment>
<dbReference type="PIRSF" id="PIRSF037871">
    <property type="entry name" value="TIM44"/>
    <property type="match status" value="1"/>
</dbReference>
<evidence type="ECO:0000256" key="8">
    <source>
        <dbReference type="ARBA" id="ARBA00023128"/>
    </source>
</evidence>
<dbReference type="GeneID" id="100370924"/>
<evidence type="ECO:0000256" key="11">
    <source>
        <dbReference type="SAM" id="Coils"/>
    </source>
</evidence>
<evidence type="ECO:0000256" key="2">
    <source>
        <dbReference type="ARBA" id="ARBA00009597"/>
    </source>
</evidence>
<evidence type="ECO:0000256" key="7">
    <source>
        <dbReference type="ARBA" id="ARBA00023010"/>
    </source>
</evidence>
<comment type="subcellular location">
    <subcellularLocation>
        <location evidence="1 10">Mitochondrion inner membrane</location>
    </subcellularLocation>
</comment>
<dbReference type="RefSeq" id="XP_002740467.1">
    <property type="nucleotide sequence ID" value="XM_002740421.2"/>
</dbReference>
<reference evidence="15" key="1">
    <citation type="submission" date="2025-08" db="UniProtKB">
        <authorList>
            <consortium name="RefSeq"/>
        </authorList>
    </citation>
    <scope>IDENTIFICATION</scope>
    <source>
        <tissue evidence="15">Testes</tissue>
    </source>
</reference>
<dbReference type="SUPFAM" id="SSF54427">
    <property type="entry name" value="NTF2-like"/>
    <property type="match status" value="1"/>
</dbReference>
<evidence type="ECO:0000256" key="6">
    <source>
        <dbReference type="ARBA" id="ARBA00022946"/>
    </source>
</evidence>
<gene>
    <name evidence="15" type="primary">LOC100370924</name>
</gene>
<dbReference type="InterPro" id="IPR017303">
    <property type="entry name" value="Tim44"/>
</dbReference>
<keyword evidence="7 10" id="KW-0811">Translocation</keyword>
<proteinExistence type="inferred from homology"/>
<dbReference type="PANTHER" id="PTHR10721">
    <property type="entry name" value="MITOCHONDRIAL IMPORT INNER MEMBRANE TRANSLOCASE SUBUNIT TIM44"/>
    <property type="match status" value="1"/>
</dbReference>
<accession>A0ABM0GYX0</accession>
<evidence type="ECO:0000313" key="15">
    <source>
        <dbReference type="RefSeq" id="XP_002740467.1"/>
    </source>
</evidence>
<evidence type="ECO:0000256" key="4">
    <source>
        <dbReference type="ARBA" id="ARBA00022792"/>
    </source>
</evidence>
<keyword evidence="14" id="KW-1185">Reference proteome</keyword>
<comment type="function">
    <text evidence="10">Essential component of the PAM complex, a complex required for the translocation of transit peptide-containing proteins from the inner membrane into the mitochondrial matrix in an ATP-dependent manner.</text>
</comment>
<feature type="coiled-coil region" evidence="11">
    <location>
        <begin position="72"/>
        <end position="99"/>
    </location>
</feature>
<dbReference type="InterPro" id="IPR039544">
    <property type="entry name" value="Tim44-like"/>
</dbReference>
<feature type="compositionally biased region" description="Basic and acidic residues" evidence="12">
    <location>
        <begin position="217"/>
        <end position="226"/>
    </location>
</feature>
<keyword evidence="6" id="KW-0809">Transit peptide</keyword>
<keyword evidence="11" id="KW-0175">Coiled coil</keyword>
<dbReference type="InterPro" id="IPR032710">
    <property type="entry name" value="NTF2-like_dom_sf"/>
</dbReference>
<evidence type="ECO:0000256" key="3">
    <source>
        <dbReference type="ARBA" id="ARBA00022448"/>
    </source>
</evidence>
<dbReference type="SMART" id="SM00978">
    <property type="entry name" value="Tim44"/>
    <property type="match status" value="1"/>
</dbReference>
<keyword evidence="4 10" id="KW-0999">Mitochondrion inner membrane</keyword>
<evidence type="ECO:0000256" key="10">
    <source>
        <dbReference type="PIRNR" id="PIRNR037871"/>
    </source>
</evidence>
<keyword evidence="8 10" id="KW-0496">Mitochondrion</keyword>
<keyword evidence="9 10" id="KW-0472">Membrane</keyword>
<evidence type="ECO:0000256" key="12">
    <source>
        <dbReference type="SAM" id="MobiDB-lite"/>
    </source>
</evidence>
<protein>
    <recommendedName>
        <fullName evidence="10">Mitochondrial import inner membrane translocase subunit TIM44</fullName>
    </recommendedName>
</protein>
<feature type="region of interest" description="Disordered" evidence="12">
    <location>
        <begin position="196"/>
        <end position="226"/>
    </location>
</feature>
<dbReference type="InterPro" id="IPR007379">
    <property type="entry name" value="Tim44-like_dom"/>
</dbReference>
<dbReference type="PANTHER" id="PTHR10721:SF1">
    <property type="entry name" value="MITOCHONDRIAL IMPORT INNER MEMBRANE TRANSLOCASE SUBUNIT TIM44"/>
    <property type="match status" value="1"/>
</dbReference>
<name>A0ABM0GYX0_SACKO</name>
<evidence type="ECO:0000256" key="1">
    <source>
        <dbReference type="ARBA" id="ARBA00004273"/>
    </source>
</evidence>
<dbReference type="Proteomes" id="UP000694865">
    <property type="component" value="Unplaced"/>
</dbReference>
<keyword evidence="5 10" id="KW-0653">Protein transport</keyword>
<evidence type="ECO:0000259" key="13">
    <source>
        <dbReference type="SMART" id="SM00978"/>
    </source>
</evidence>
<evidence type="ECO:0000313" key="14">
    <source>
        <dbReference type="Proteomes" id="UP000694865"/>
    </source>
</evidence>
<organism evidence="14 15">
    <name type="scientific">Saccoglossus kowalevskii</name>
    <name type="common">Acorn worm</name>
    <dbReference type="NCBI Taxonomy" id="10224"/>
    <lineage>
        <taxon>Eukaryota</taxon>
        <taxon>Metazoa</taxon>
        <taxon>Hemichordata</taxon>
        <taxon>Enteropneusta</taxon>
        <taxon>Harrimaniidae</taxon>
        <taxon>Saccoglossus</taxon>
    </lineage>
</organism>
<keyword evidence="3 10" id="KW-0813">Transport</keyword>
<evidence type="ECO:0000256" key="5">
    <source>
        <dbReference type="ARBA" id="ARBA00022927"/>
    </source>
</evidence>